<organism evidence="1 2">
    <name type="scientific">Pleuronectes platessa</name>
    <name type="common">European plaice</name>
    <dbReference type="NCBI Taxonomy" id="8262"/>
    <lineage>
        <taxon>Eukaryota</taxon>
        <taxon>Metazoa</taxon>
        <taxon>Chordata</taxon>
        <taxon>Craniata</taxon>
        <taxon>Vertebrata</taxon>
        <taxon>Euteleostomi</taxon>
        <taxon>Actinopterygii</taxon>
        <taxon>Neopterygii</taxon>
        <taxon>Teleostei</taxon>
        <taxon>Neoteleostei</taxon>
        <taxon>Acanthomorphata</taxon>
        <taxon>Carangaria</taxon>
        <taxon>Pleuronectiformes</taxon>
        <taxon>Pleuronectoidei</taxon>
        <taxon>Pleuronectidae</taxon>
        <taxon>Pleuronectes</taxon>
    </lineage>
</organism>
<dbReference type="EMBL" id="CADEAL010000328">
    <property type="protein sequence ID" value="CAB1418490.1"/>
    <property type="molecule type" value="Genomic_DNA"/>
</dbReference>
<accession>A0A9N7TSS3</accession>
<evidence type="ECO:0000313" key="1">
    <source>
        <dbReference type="EMBL" id="CAB1418490.1"/>
    </source>
</evidence>
<protein>
    <submittedName>
        <fullName evidence="1">Uncharacterized protein</fullName>
    </submittedName>
</protein>
<dbReference type="AlphaFoldDB" id="A0A9N7TSS3"/>
<reference evidence="1" key="1">
    <citation type="submission" date="2020-03" db="EMBL/GenBank/DDBJ databases">
        <authorList>
            <person name="Weist P."/>
        </authorList>
    </citation>
    <scope>NUCLEOTIDE SEQUENCE</scope>
</reference>
<proteinExistence type="predicted"/>
<gene>
    <name evidence="1" type="ORF">PLEPLA_LOCUS6316</name>
</gene>
<sequence>MWTTCGRHVDAMWTPCGQHVDAMWTTCDNMWTTCGRHVTTCGQHVDDMWTTCGRHVDAMWTTCGHHVDDMDYFTLYLSVQLGSFIDRHLHAGSAQLFNSLESQQEDSLTRLDGGRRIDL</sequence>
<name>A0A9N7TSS3_PLEPL</name>
<keyword evidence="2" id="KW-1185">Reference proteome</keyword>
<dbReference type="Proteomes" id="UP001153269">
    <property type="component" value="Unassembled WGS sequence"/>
</dbReference>
<comment type="caution">
    <text evidence="1">The sequence shown here is derived from an EMBL/GenBank/DDBJ whole genome shotgun (WGS) entry which is preliminary data.</text>
</comment>
<evidence type="ECO:0000313" key="2">
    <source>
        <dbReference type="Proteomes" id="UP001153269"/>
    </source>
</evidence>